<dbReference type="AlphaFoldDB" id="A0A8J5XRT9"/>
<sequence length="697" mass="73612">MPPRERRAAALALCLAACVSRVRGLAAPARPGAPTVIVIGGGHAGTEAVAAAARCGARALLVSQRLDTIGEMSCNPSIGGIGKGHLVREVDALDGLMGKLIDEAGIHFRMLNERKGPAVRGPRAQADRDIYRAAAQAALAAYPGVELIEGSVDELLIDDADAAAAGAARATVRGVRLADGRELAADSVVITTGTFLRGVVHVGQESRPAGRYIRSEAREVEPPASALAQSLASLRLPLARLKTGTPPRLDGRTIEWDRLEPQPSSRPAEPFSYVRAGLGLPVAQADRLISCYRTATNARTHELVLQNAHLLPRYEGPGPRYCPSLTAKVTRFAGRDSHGVWLEPEGLSSHLVYPNGLSSAFPESVQQRVISSIAGLEKATIVRPAYDVEYDFVDPKAVDHALAVKACAGLYLAGQVLGTTGYEEAAAMGVVAGANAALAPAGAEPFLVGRGEAYIGVLIDDLVTHGTSEPYRMFTSRAEYRLALRQDNADLRLTASGAAAGLVTDPVRLELAQRKQRGATEARAALDAVRLGAADWLARGFAHVKADGPVRSAAEMMAMPETQLADVERVLVEKGALPCGLDPLAFEEVSISAKYANYLKRQDLEVARWRSHEGAQIPPSTDYRTLGSLSNEEVEKLEAARPRTLGEAGLIPGITPNSLTYLLAHLRSRRAGGSRANAPPAARDSDAAPAASAARPF</sequence>
<evidence type="ECO:0000313" key="9">
    <source>
        <dbReference type="Proteomes" id="UP000751190"/>
    </source>
</evidence>
<dbReference type="Pfam" id="PF01134">
    <property type="entry name" value="GIDA"/>
    <property type="match status" value="1"/>
</dbReference>
<dbReference type="InterPro" id="IPR040131">
    <property type="entry name" value="MnmG_N"/>
</dbReference>
<feature type="compositionally biased region" description="Low complexity" evidence="5">
    <location>
        <begin position="673"/>
        <end position="697"/>
    </location>
</feature>
<keyword evidence="6" id="KW-0732">Signal</keyword>
<dbReference type="Gene3D" id="3.50.50.60">
    <property type="entry name" value="FAD/NAD(P)-binding domain"/>
    <property type="match status" value="2"/>
</dbReference>
<evidence type="ECO:0000256" key="1">
    <source>
        <dbReference type="ARBA" id="ARBA00001974"/>
    </source>
</evidence>
<dbReference type="OrthoDB" id="3329at2759"/>
<feature type="region of interest" description="Disordered" evidence="5">
    <location>
        <begin position="672"/>
        <end position="697"/>
    </location>
</feature>
<dbReference type="InterPro" id="IPR036188">
    <property type="entry name" value="FAD/NAD-bd_sf"/>
</dbReference>
<dbReference type="Pfam" id="PF21680">
    <property type="entry name" value="GIDA_C_1st"/>
    <property type="match status" value="1"/>
</dbReference>
<evidence type="ECO:0000256" key="2">
    <source>
        <dbReference type="ARBA" id="ARBA00007653"/>
    </source>
</evidence>
<dbReference type="GO" id="GO:0070899">
    <property type="term" value="P:mitochondrial tRNA wobble uridine modification"/>
    <property type="evidence" value="ECO:0007669"/>
    <property type="project" value="UniProtKB-ARBA"/>
</dbReference>
<dbReference type="PANTHER" id="PTHR11806">
    <property type="entry name" value="GLUCOSE INHIBITED DIVISION PROTEIN A"/>
    <property type="match status" value="1"/>
</dbReference>
<accession>A0A8J5XRT9</accession>
<dbReference type="InterPro" id="IPR044920">
    <property type="entry name" value="MnmG_C_subdom_sf"/>
</dbReference>
<keyword evidence="9" id="KW-1185">Reference proteome</keyword>
<evidence type="ECO:0000256" key="4">
    <source>
        <dbReference type="ARBA" id="ARBA00022827"/>
    </source>
</evidence>
<feature type="chain" id="PRO_5035206449" description="tRNA uridine 5-carboxymethylaminomethyl modification enzyme C-terminal subdomain domain-containing protein" evidence="6">
    <location>
        <begin position="25"/>
        <end position="697"/>
    </location>
</feature>
<comment type="caution">
    <text evidence="8">The sequence shown here is derived from an EMBL/GenBank/DDBJ whole genome shotgun (WGS) entry which is preliminary data.</text>
</comment>
<dbReference type="EMBL" id="JAGTXO010000005">
    <property type="protein sequence ID" value="KAG8467881.1"/>
    <property type="molecule type" value="Genomic_DNA"/>
</dbReference>
<dbReference type="Pfam" id="PF13932">
    <property type="entry name" value="SAM_GIDA_C"/>
    <property type="match status" value="1"/>
</dbReference>
<dbReference type="InterPro" id="IPR002218">
    <property type="entry name" value="MnmG-rel"/>
</dbReference>
<dbReference type="InterPro" id="IPR047001">
    <property type="entry name" value="MnmG_C_subdom"/>
</dbReference>
<evidence type="ECO:0000313" key="8">
    <source>
        <dbReference type="EMBL" id="KAG8467881.1"/>
    </source>
</evidence>
<dbReference type="GO" id="GO:0050660">
    <property type="term" value="F:flavin adenine dinucleotide binding"/>
    <property type="evidence" value="ECO:0007669"/>
    <property type="project" value="InterPro"/>
</dbReference>
<dbReference type="InterPro" id="IPR004416">
    <property type="entry name" value="MnmG"/>
</dbReference>
<evidence type="ECO:0000256" key="6">
    <source>
        <dbReference type="SAM" id="SignalP"/>
    </source>
</evidence>
<protein>
    <recommendedName>
        <fullName evidence="7">tRNA uridine 5-carboxymethylaminomethyl modification enzyme C-terminal subdomain domain-containing protein</fullName>
    </recommendedName>
</protein>
<keyword evidence="4" id="KW-0274">FAD</keyword>
<keyword evidence="3" id="KW-0285">Flavoprotein</keyword>
<dbReference type="NCBIfam" id="TIGR00136">
    <property type="entry name" value="mnmG_gidA"/>
    <property type="match status" value="1"/>
</dbReference>
<dbReference type="SUPFAM" id="SSF51905">
    <property type="entry name" value="FAD/NAD(P)-binding domain"/>
    <property type="match status" value="1"/>
</dbReference>
<comment type="similarity">
    <text evidence="2">Belongs to the MnmG family.</text>
</comment>
<feature type="signal peptide" evidence="6">
    <location>
        <begin position="1"/>
        <end position="24"/>
    </location>
</feature>
<dbReference type="SMART" id="SM01228">
    <property type="entry name" value="GIDA_assoc_3"/>
    <property type="match status" value="1"/>
</dbReference>
<evidence type="ECO:0000259" key="7">
    <source>
        <dbReference type="SMART" id="SM01228"/>
    </source>
</evidence>
<reference evidence="8" key="1">
    <citation type="submission" date="2021-05" db="EMBL/GenBank/DDBJ databases">
        <title>The genome of the haptophyte Pavlova lutheri (Diacronema luteri, Pavlovales) - a model for lipid biosynthesis in eukaryotic algae.</title>
        <authorList>
            <person name="Hulatt C.J."/>
            <person name="Posewitz M.C."/>
        </authorList>
    </citation>
    <scope>NUCLEOTIDE SEQUENCE</scope>
    <source>
        <strain evidence="8">NIVA-4/92</strain>
    </source>
</reference>
<comment type="cofactor">
    <cofactor evidence="1">
        <name>FAD</name>
        <dbReference type="ChEBI" id="CHEBI:57692"/>
    </cofactor>
</comment>
<dbReference type="InterPro" id="IPR026904">
    <property type="entry name" value="MnmG_C"/>
</dbReference>
<dbReference type="FunFam" id="3.50.50.60:FF:000002">
    <property type="entry name" value="tRNA uridine 5-carboxymethylaminomethyl modification enzyme MnmG"/>
    <property type="match status" value="1"/>
</dbReference>
<dbReference type="InterPro" id="IPR049312">
    <property type="entry name" value="GIDA_C_N"/>
</dbReference>
<dbReference type="GO" id="GO:0005739">
    <property type="term" value="C:mitochondrion"/>
    <property type="evidence" value="ECO:0007669"/>
    <property type="project" value="GOC"/>
</dbReference>
<dbReference type="HAMAP" id="MF_00129">
    <property type="entry name" value="MnmG_GidA"/>
    <property type="match status" value="1"/>
</dbReference>
<evidence type="ECO:0000256" key="3">
    <source>
        <dbReference type="ARBA" id="ARBA00022630"/>
    </source>
</evidence>
<evidence type="ECO:0000256" key="5">
    <source>
        <dbReference type="SAM" id="MobiDB-lite"/>
    </source>
</evidence>
<name>A0A8J5XRT9_DIALT</name>
<dbReference type="GO" id="GO:0030488">
    <property type="term" value="P:tRNA methylation"/>
    <property type="evidence" value="ECO:0007669"/>
    <property type="project" value="TreeGrafter"/>
</dbReference>
<feature type="domain" description="tRNA uridine 5-carboxymethylaminomethyl modification enzyme C-terminal subdomain" evidence="7">
    <location>
        <begin position="593"/>
        <end position="664"/>
    </location>
</feature>
<proteinExistence type="inferred from homology"/>
<organism evidence="8 9">
    <name type="scientific">Diacronema lutheri</name>
    <name type="common">Unicellular marine alga</name>
    <name type="synonym">Monochrysis lutheri</name>
    <dbReference type="NCBI Taxonomy" id="2081491"/>
    <lineage>
        <taxon>Eukaryota</taxon>
        <taxon>Haptista</taxon>
        <taxon>Haptophyta</taxon>
        <taxon>Pavlovophyceae</taxon>
        <taxon>Pavlovales</taxon>
        <taxon>Pavlovaceae</taxon>
        <taxon>Diacronema</taxon>
    </lineage>
</organism>
<dbReference type="FunFam" id="3.50.50.60:FF:000082">
    <property type="entry name" value="protein MTO1 homolog, mitochondrial isoform X1"/>
    <property type="match status" value="1"/>
</dbReference>
<gene>
    <name evidence="8" type="ORF">KFE25_006933</name>
</gene>
<dbReference type="OMA" id="IAMMSCN"/>
<dbReference type="PANTHER" id="PTHR11806:SF0">
    <property type="entry name" value="PROTEIN MTO1 HOMOLOG, MITOCHONDRIAL"/>
    <property type="match status" value="1"/>
</dbReference>
<dbReference type="Gene3D" id="1.10.150.570">
    <property type="entry name" value="GidA associated domain, C-terminal subdomain"/>
    <property type="match status" value="1"/>
</dbReference>
<dbReference type="FunFam" id="1.10.150.570:FF:000001">
    <property type="entry name" value="tRNA uridine 5-carboxymethylaminomethyl modification enzyme MnmG"/>
    <property type="match status" value="1"/>
</dbReference>
<dbReference type="Proteomes" id="UP000751190">
    <property type="component" value="Unassembled WGS sequence"/>
</dbReference>